<feature type="compositionally biased region" description="Basic and acidic residues" evidence="1">
    <location>
        <begin position="215"/>
        <end position="228"/>
    </location>
</feature>
<evidence type="ECO:0000256" key="1">
    <source>
        <dbReference type="SAM" id="MobiDB-lite"/>
    </source>
</evidence>
<feature type="transmembrane region" description="Helical" evidence="2">
    <location>
        <begin position="115"/>
        <end position="135"/>
    </location>
</feature>
<evidence type="ECO:0000313" key="3">
    <source>
        <dbReference type="EMBL" id="KIM37531.1"/>
    </source>
</evidence>
<name>A0A0C3C1F9_HEBCY</name>
<keyword evidence="2" id="KW-0812">Transmembrane</keyword>
<dbReference type="AlphaFoldDB" id="A0A0C3C1F9"/>
<dbReference type="EMBL" id="KN831796">
    <property type="protein sequence ID" value="KIM37531.1"/>
    <property type="molecule type" value="Genomic_DNA"/>
</dbReference>
<evidence type="ECO:0000313" key="4">
    <source>
        <dbReference type="Proteomes" id="UP000053424"/>
    </source>
</evidence>
<organism evidence="3 4">
    <name type="scientific">Hebeloma cylindrosporum</name>
    <dbReference type="NCBI Taxonomy" id="76867"/>
    <lineage>
        <taxon>Eukaryota</taxon>
        <taxon>Fungi</taxon>
        <taxon>Dikarya</taxon>
        <taxon>Basidiomycota</taxon>
        <taxon>Agaricomycotina</taxon>
        <taxon>Agaricomycetes</taxon>
        <taxon>Agaricomycetidae</taxon>
        <taxon>Agaricales</taxon>
        <taxon>Agaricineae</taxon>
        <taxon>Hymenogastraceae</taxon>
        <taxon>Hebeloma</taxon>
    </lineage>
</organism>
<reference evidence="4" key="2">
    <citation type="submission" date="2015-01" db="EMBL/GenBank/DDBJ databases">
        <title>Evolutionary Origins and Diversification of the Mycorrhizal Mutualists.</title>
        <authorList>
            <consortium name="DOE Joint Genome Institute"/>
            <consortium name="Mycorrhizal Genomics Consortium"/>
            <person name="Kohler A."/>
            <person name="Kuo A."/>
            <person name="Nagy L.G."/>
            <person name="Floudas D."/>
            <person name="Copeland A."/>
            <person name="Barry K.W."/>
            <person name="Cichocki N."/>
            <person name="Veneault-Fourrey C."/>
            <person name="LaButti K."/>
            <person name="Lindquist E.A."/>
            <person name="Lipzen A."/>
            <person name="Lundell T."/>
            <person name="Morin E."/>
            <person name="Murat C."/>
            <person name="Riley R."/>
            <person name="Ohm R."/>
            <person name="Sun H."/>
            <person name="Tunlid A."/>
            <person name="Henrissat B."/>
            <person name="Grigoriev I.V."/>
            <person name="Hibbett D.S."/>
            <person name="Martin F."/>
        </authorList>
    </citation>
    <scope>NUCLEOTIDE SEQUENCE [LARGE SCALE GENOMIC DNA]</scope>
    <source>
        <strain evidence="4">h7</strain>
    </source>
</reference>
<gene>
    <name evidence="3" type="ORF">M413DRAFT_13243</name>
</gene>
<sequence>MYYYLITNFGNMAAIQKSIVCLYALRIWKRELSNIVLLDISNAQRKKKVGRHVSRVWPAIVGVIVAGGWGARIQAPWDRSRHSNVSGDKFHETGRNDLRADYGVPDEYATLQHTMVFIALDLLLANLYVTSYIAMLNARKSMSDREASSIDVSIGKVMRSGMGVRSDTLKMHSMSIDGKLTPDGIPLSEAKFAPSFPNKHDRDPERGLSSKQHVGVRDIHSTELRHETTTAANDSEV</sequence>
<feature type="compositionally biased region" description="Basic and acidic residues" evidence="1">
    <location>
        <begin position="198"/>
        <end position="208"/>
    </location>
</feature>
<keyword evidence="2" id="KW-1133">Transmembrane helix</keyword>
<protein>
    <submittedName>
        <fullName evidence="3">Uncharacterized protein</fullName>
    </submittedName>
</protein>
<evidence type="ECO:0000256" key="2">
    <source>
        <dbReference type="SAM" id="Phobius"/>
    </source>
</evidence>
<feature type="transmembrane region" description="Helical" evidence="2">
    <location>
        <begin position="56"/>
        <end position="75"/>
    </location>
</feature>
<feature type="region of interest" description="Disordered" evidence="1">
    <location>
        <begin position="187"/>
        <end position="237"/>
    </location>
</feature>
<dbReference type="Proteomes" id="UP000053424">
    <property type="component" value="Unassembled WGS sequence"/>
</dbReference>
<accession>A0A0C3C1F9</accession>
<keyword evidence="4" id="KW-1185">Reference proteome</keyword>
<dbReference type="HOGENOM" id="CLU_1170764_0_0_1"/>
<reference evidence="3 4" key="1">
    <citation type="submission" date="2014-04" db="EMBL/GenBank/DDBJ databases">
        <authorList>
            <consortium name="DOE Joint Genome Institute"/>
            <person name="Kuo A."/>
            <person name="Gay G."/>
            <person name="Dore J."/>
            <person name="Kohler A."/>
            <person name="Nagy L.G."/>
            <person name="Floudas D."/>
            <person name="Copeland A."/>
            <person name="Barry K.W."/>
            <person name="Cichocki N."/>
            <person name="Veneault-Fourrey C."/>
            <person name="LaButti K."/>
            <person name="Lindquist E.A."/>
            <person name="Lipzen A."/>
            <person name="Lundell T."/>
            <person name="Morin E."/>
            <person name="Murat C."/>
            <person name="Sun H."/>
            <person name="Tunlid A."/>
            <person name="Henrissat B."/>
            <person name="Grigoriev I.V."/>
            <person name="Hibbett D.S."/>
            <person name="Martin F."/>
            <person name="Nordberg H.P."/>
            <person name="Cantor M.N."/>
            <person name="Hua S.X."/>
        </authorList>
    </citation>
    <scope>NUCLEOTIDE SEQUENCE [LARGE SCALE GENOMIC DNA]</scope>
    <source>
        <strain evidence="4">h7</strain>
    </source>
</reference>
<keyword evidence="2" id="KW-0472">Membrane</keyword>
<proteinExistence type="predicted"/>